<feature type="domain" description="Resolvase/invertase-type recombinase catalytic" evidence="1">
    <location>
        <begin position="36"/>
        <end position="115"/>
    </location>
</feature>
<evidence type="ECO:0000313" key="3">
    <source>
        <dbReference type="EMBL" id="RHI17268.1"/>
    </source>
</evidence>
<accession>A0A412Q1B4</accession>
<evidence type="ECO:0000313" key="5">
    <source>
        <dbReference type="Proteomes" id="UP000285865"/>
    </source>
</evidence>
<dbReference type="EMBL" id="QRKN01000022">
    <property type="protein sequence ID" value="RHI17268.1"/>
    <property type="molecule type" value="Genomic_DNA"/>
</dbReference>
<dbReference type="GO" id="GO:0003677">
    <property type="term" value="F:DNA binding"/>
    <property type="evidence" value="ECO:0007669"/>
    <property type="project" value="InterPro"/>
</dbReference>
<name>A0A412Q1B4_9FIRM</name>
<dbReference type="InterPro" id="IPR006119">
    <property type="entry name" value="Resolv_N"/>
</dbReference>
<dbReference type="AlphaFoldDB" id="A0A412Q1B4"/>
<proteinExistence type="predicted"/>
<protein>
    <recommendedName>
        <fullName evidence="1">Resolvase/invertase-type recombinase catalytic domain-containing protein</fullName>
    </recommendedName>
</protein>
<gene>
    <name evidence="3" type="ORF">DW172_15430</name>
    <name evidence="2" type="ORF">DWX06_12200</name>
</gene>
<evidence type="ECO:0000313" key="2">
    <source>
        <dbReference type="EMBL" id="RGT79695.1"/>
    </source>
</evidence>
<dbReference type="Gene3D" id="3.40.50.1390">
    <property type="entry name" value="Resolvase, N-terminal catalytic domain"/>
    <property type="match status" value="1"/>
</dbReference>
<reference evidence="4 5" key="1">
    <citation type="submission" date="2018-08" db="EMBL/GenBank/DDBJ databases">
        <title>A genome reference for cultivated species of the human gut microbiota.</title>
        <authorList>
            <person name="Zou Y."/>
            <person name="Xue W."/>
            <person name="Luo G."/>
        </authorList>
    </citation>
    <scope>NUCLEOTIDE SEQUENCE [LARGE SCALE GENOMIC DNA]</scope>
    <source>
        <strain evidence="2 4">AF18-16LB</strain>
        <strain evidence="3 5">AM16-11</strain>
    </source>
</reference>
<dbReference type="InterPro" id="IPR036162">
    <property type="entry name" value="Resolvase-like_N_sf"/>
</dbReference>
<dbReference type="GO" id="GO:0000150">
    <property type="term" value="F:DNA strand exchange activity"/>
    <property type="evidence" value="ECO:0007669"/>
    <property type="project" value="InterPro"/>
</dbReference>
<dbReference type="Proteomes" id="UP000285865">
    <property type="component" value="Unassembled WGS sequence"/>
</dbReference>
<dbReference type="Proteomes" id="UP000284296">
    <property type="component" value="Unassembled WGS sequence"/>
</dbReference>
<evidence type="ECO:0000259" key="1">
    <source>
        <dbReference type="Pfam" id="PF00239"/>
    </source>
</evidence>
<dbReference type="EMBL" id="QRXG01000024">
    <property type="protein sequence ID" value="RGT79695.1"/>
    <property type="molecule type" value="Genomic_DNA"/>
</dbReference>
<evidence type="ECO:0000313" key="4">
    <source>
        <dbReference type="Proteomes" id="UP000284296"/>
    </source>
</evidence>
<organism evidence="2 4">
    <name type="scientific">Agathobacter rectalis</name>
    <dbReference type="NCBI Taxonomy" id="39491"/>
    <lineage>
        <taxon>Bacteria</taxon>
        <taxon>Bacillati</taxon>
        <taxon>Bacillota</taxon>
        <taxon>Clostridia</taxon>
        <taxon>Lachnospirales</taxon>
        <taxon>Lachnospiraceae</taxon>
        <taxon>Agathobacter</taxon>
    </lineage>
</organism>
<dbReference type="RefSeq" id="WP_118004586.1">
    <property type="nucleotide sequence ID" value="NZ_QRKN01000022.1"/>
</dbReference>
<dbReference type="Pfam" id="PF00239">
    <property type="entry name" value="Resolvase"/>
    <property type="match status" value="1"/>
</dbReference>
<comment type="caution">
    <text evidence="2">The sequence shown here is derived from an EMBL/GenBank/DDBJ whole genome shotgun (WGS) entry which is preliminary data.</text>
</comment>
<sequence length="131" mass="14565">MSKRNNFTGVNNRVNARGVAFIKSRKSIDNVKTILNDMNNMADANGITLTRAYHDPSFSLDFDRRELDDFFEMIDSECAQVVVVRSLNEITDNVSDLEKFILTLAAKGVAVYCIAIGPVPVTISHAEDYAC</sequence>
<dbReference type="SUPFAM" id="SSF53041">
    <property type="entry name" value="Resolvase-like"/>
    <property type="match status" value="1"/>
</dbReference>